<protein>
    <submittedName>
        <fullName evidence="1">Uncharacterized protein</fullName>
    </submittedName>
</protein>
<name>A0A1V4SN68_9CLOT</name>
<dbReference type="AlphaFoldDB" id="A0A1V4SN68"/>
<proteinExistence type="predicted"/>
<dbReference type="OrthoDB" id="3078673at2"/>
<evidence type="ECO:0000313" key="1">
    <source>
        <dbReference type="EMBL" id="OPX44687.1"/>
    </source>
</evidence>
<sequence>MESNRKIEKIRLEDSIIQICENRTSIKEQEEIMNSEWFINWIKENNQ</sequence>
<reference evidence="1 2" key="1">
    <citation type="submission" date="2016-02" db="EMBL/GenBank/DDBJ databases">
        <title>Genome sequence of Clostridium thermobutyricum DSM 4928.</title>
        <authorList>
            <person name="Poehlein A."/>
            <person name="Daniel R."/>
        </authorList>
    </citation>
    <scope>NUCLEOTIDE SEQUENCE [LARGE SCALE GENOMIC DNA]</scope>
    <source>
        <strain evidence="1 2">DSM 4928</strain>
    </source>
</reference>
<dbReference type="Proteomes" id="UP000191448">
    <property type="component" value="Unassembled WGS sequence"/>
</dbReference>
<organism evidence="1 2">
    <name type="scientific">Clostridium thermobutyricum DSM 4928</name>
    <dbReference type="NCBI Taxonomy" id="1121339"/>
    <lineage>
        <taxon>Bacteria</taxon>
        <taxon>Bacillati</taxon>
        <taxon>Bacillota</taxon>
        <taxon>Clostridia</taxon>
        <taxon>Eubacteriales</taxon>
        <taxon>Clostridiaceae</taxon>
        <taxon>Clostridium</taxon>
    </lineage>
</organism>
<accession>A0A1V4SN68</accession>
<dbReference type="EMBL" id="LTAY01000111">
    <property type="protein sequence ID" value="OPX44687.1"/>
    <property type="molecule type" value="Genomic_DNA"/>
</dbReference>
<comment type="caution">
    <text evidence="1">The sequence shown here is derived from an EMBL/GenBank/DDBJ whole genome shotgun (WGS) entry which is preliminary data.</text>
</comment>
<dbReference type="RefSeq" id="WP_004455699.1">
    <property type="nucleotide sequence ID" value="NZ_LTAY01000111.1"/>
</dbReference>
<evidence type="ECO:0000313" key="2">
    <source>
        <dbReference type="Proteomes" id="UP000191448"/>
    </source>
</evidence>
<gene>
    <name evidence="1" type="ORF">CLTHE_32110</name>
</gene>